<evidence type="ECO:0000313" key="10">
    <source>
        <dbReference type="Proteomes" id="UP000199150"/>
    </source>
</evidence>
<dbReference type="EMBL" id="FMTS01000001">
    <property type="protein sequence ID" value="SCW46314.1"/>
    <property type="molecule type" value="Genomic_DNA"/>
</dbReference>
<reference evidence="10" key="1">
    <citation type="submission" date="2016-10" db="EMBL/GenBank/DDBJ databases">
        <authorList>
            <person name="Varghese N."/>
            <person name="Submissions S."/>
        </authorList>
    </citation>
    <scope>NUCLEOTIDE SEQUENCE [LARGE SCALE GENOMIC DNA]</scope>
    <source>
        <strain evidence="10">CGMCC 1.3431</strain>
    </source>
</reference>
<keyword evidence="4 7" id="KW-0812">Transmembrane</keyword>
<evidence type="ECO:0000256" key="5">
    <source>
        <dbReference type="ARBA" id="ARBA00022989"/>
    </source>
</evidence>
<evidence type="ECO:0000256" key="3">
    <source>
        <dbReference type="ARBA" id="ARBA00022475"/>
    </source>
</evidence>
<gene>
    <name evidence="9" type="ORF">SAMN02927928_1405</name>
</gene>
<dbReference type="RefSeq" id="WP_090645379.1">
    <property type="nucleotide sequence ID" value="NZ_CBCRYE010000001.1"/>
</dbReference>
<dbReference type="STRING" id="260084.SAMN02927928_1405"/>
<keyword evidence="7" id="KW-0653">Protein transport</keyword>
<dbReference type="OrthoDB" id="9798629at2"/>
<dbReference type="Proteomes" id="UP000199150">
    <property type="component" value="Unassembled WGS sequence"/>
</dbReference>
<comment type="subcellular location">
    <subcellularLocation>
        <location evidence="1">Cell membrane</location>
        <topology evidence="1">Single-pass membrane protein</topology>
    </subcellularLocation>
    <subcellularLocation>
        <location evidence="7">Cell membrane</location>
        <topology evidence="7">Single-pass type II membrane protein</topology>
    </subcellularLocation>
</comment>
<keyword evidence="6 8" id="KW-0472">Membrane</keyword>
<feature type="transmembrane region" description="Helical" evidence="8">
    <location>
        <begin position="29"/>
        <end position="48"/>
    </location>
</feature>
<keyword evidence="7" id="KW-0813">Transport</keyword>
<protein>
    <submittedName>
        <fullName evidence="9">Outer membrane transport energization protein ExbD (TC 2.C.1.1.1)</fullName>
    </submittedName>
</protein>
<sequence length="148" mass="16009">MGAKLGGGGGSRYTIAQNSDINVTPFVDVMLVLLIIFMVSIPAATVSIKLDLPPAKAPPTNEKRPDPVFISIMGPDDIYIGPQKTSMDRLIGDVAAALRVTDPNTPLSEQRVLVRGDKDITYADFVKVINELQQNGYLKIGLINEDIE</sequence>
<keyword evidence="10" id="KW-1185">Reference proteome</keyword>
<evidence type="ECO:0000256" key="2">
    <source>
        <dbReference type="ARBA" id="ARBA00005811"/>
    </source>
</evidence>
<evidence type="ECO:0000256" key="6">
    <source>
        <dbReference type="ARBA" id="ARBA00023136"/>
    </source>
</evidence>
<dbReference type="GO" id="GO:0015031">
    <property type="term" value="P:protein transport"/>
    <property type="evidence" value="ECO:0007669"/>
    <property type="project" value="UniProtKB-KW"/>
</dbReference>
<organism evidence="9 10">
    <name type="scientific">Asticcacaulis taihuensis</name>
    <dbReference type="NCBI Taxonomy" id="260084"/>
    <lineage>
        <taxon>Bacteria</taxon>
        <taxon>Pseudomonadati</taxon>
        <taxon>Pseudomonadota</taxon>
        <taxon>Alphaproteobacteria</taxon>
        <taxon>Caulobacterales</taxon>
        <taxon>Caulobacteraceae</taxon>
        <taxon>Asticcacaulis</taxon>
    </lineage>
</organism>
<name>A0A1G4QNW3_9CAUL</name>
<evidence type="ECO:0000313" key="9">
    <source>
        <dbReference type="EMBL" id="SCW46314.1"/>
    </source>
</evidence>
<dbReference type="GO" id="GO:0022857">
    <property type="term" value="F:transmembrane transporter activity"/>
    <property type="evidence" value="ECO:0007669"/>
    <property type="project" value="InterPro"/>
</dbReference>
<keyword evidence="3" id="KW-1003">Cell membrane</keyword>
<accession>A0A1G4QNW3</accession>
<evidence type="ECO:0000256" key="1">
    <source>
        <dbReference type="ARBA" id="ARBA00004162"/>
    </source>
</evidence>
<dbReference type="GO" id="GO:0005886">
    <property type="term" value="C:plasma membrane"/>
    <property type="evidence" value="ECO:0007669"/>
    <property type="project" value="UniProtKB-SubCell"/>
</dbReference>
<evidence type="ECO:0000256" key="8">
    <source>
        <dbReference type="SAM" id="Phobius"/>
    </source>
</evidence>
<evidence type="ECO:0000256" key="7">
    <source>
        <dbReference type="RuleBase" id="RU003879"/>
    </source>
</evidence>
<comment type="similarity">
    <text evidence="2 7">Belongs to the ExbD/TolR family.</text>
</comment>
<keyword evidence="5 8" id="KW-1133">Transmembrane helix</keyword>
<dbReference type="AlphaFoldDB" id="A0A1G4QNW3"/>
<dbReference type="PANTHER" id="PTHR30558">
    <property type="entry name" value="EXBD MEMBRANE COMPONENT OF PMF-DRIVEN MACROMOLECULE IMPORT SYSTEM"/>
    <property type="match status" value="1"/>
</dbReference>
<dbReference type="Pfam" id="PF02472">
    <property type="entry name" value="ExbD"/>
    <property type="match status" value="1"/>
</dbReference>
<proteinExistence type="inferred from homology"/>
<dbReference type="PANTHER" id="PTHR30558:SF9">
    <property type="entry name" value="BIOPOLYMER TRANSPORT PROTEIN EXBD"/>
    <property type="match status" value="1"/>
</dbReference>
<dbReference type="Gene3D" id="3.30.420.270">
    <property type="match status" value="1"/>
</dbReference>
<dbReference type="InterPro" id="IPR003400">
    <property type="entry name" value="ExbD"/>
</dbReference>
<evidence type="ECO:0000256" key="4">
    <source>
        <dbReference type="ARBA" id="ARBA00022692"/>
    </source>
</evidence>